<name>A0ABX5XSV1_9BACT</name>
<dbReference type="Proteomes" id="UP000318081">
    <property type="component" value="Chromosome"/>
</dbReference>
<evidence type="ECO:0000313" key="1">
    <source>
        <dbReference type="EMBL" id="QDV84485.1"/>
    </source>
</evidence>
<reference evidence="1 2" key="1">
    <citation type="submission" date="2019-02" db="EMBL/GenBank/DDBJ databases">
        <title>Deep-cultivation of Planctomycetes and their phenomic and genomic characterization uncovers novel biology.</title>
        <authorList>
            <person name="Wiegand S."/>
            <person name="Jogler M."/>
            <person name="Boedeker C."/>
            <person name="Pinto D."/>
            <person name="Vollmers J."/>
            <person name="Rivas-Marin E."/>
            <person name="Kohn T."/>
            <person name="Peeters S.H."/>
            <person name="Heuer A."/>
            <person name="Rast P."/>
            <person name="Oberbeckmann S."/>
            <person name="Bunk B."/>
            <person name="Jeske O."/>
            <person name="Meyerdierks A."/>
            <person name="Storesund J.E."/>
            <person name="Kallscheuer N."/>
            <person name="Luecker S."/>
            <person name="Lage O.M."/>
            <person name="Pohl T."/>
            <person name="Merkel B.J."/>
            <person name="Hornburger P."/>
            <person name="Mueller R.-W."/>
            <person name="Bruemmer F."/>
            <person name="Labrenz M."/>
            <person name="Spormann A.M."/>
            <person name="Op den Camp H."/>
            <person name="Overmann J."/>
            <person name="Amann R."/>
            <person name="Jetten M.S.M."/>
            <person name="Mascher T."/>
            <person name="Medema M.H."/>
            <person name="Devos D.P."/>
            <person name="Kaster A.-K."/>
            <person name="Ovreas L."/>
            <person name="Rohde M."/>
            <person name="Galperin M.Y."/>
            <person name="Jogler C."/>
        </authorList>
    </citation>
    <scope>NUCLEOTIDE SEQUENCE [LARGE SCALE GENOMIC DNA]</scope>
    <source>
        <strain evidence="1 2">TBK1r</strain>
    </source>
</reference>
<sequence>MLGGGFCYTSNMNCDLDSSIPEWIIEHPETTRVFSELGLDIGCAGKSLRYVCVHQGLSPPEVIERLRAAIAGSLSIDRNAR</sequence>
<dbReference type="InterPro" id="IPR038062">
    <property type="entry name" value="ScdA-like_N_sf"/>
</dbReference>
<dbReference type="EMBL" id="CP036432">
    <property type="protein sequence ID" value="QDV84485.1"/>
    <property type="molecule type" value="Genomic_DNA"/>
</dbReference>
<dbReference type="InterPro" id="IPR019903">
    <property type="entry name" value="RIC_family"/>
</dbReference>
<organism evidence="1 2">
    <name type="scientific">Stieleria magnilauensis</name>
    <dbReference type="NCBI Taxonomy" id="2527963"/>
    <lineage>
        <taxon>Bacteria</taxon>
        <taxon>Pseudomonadati</taxon>
        <taxon>Planctomycetota</taxon>
        <taxon>Planctomycetia</taxon>
        <taxon>Pirellulales</taxon>
        <taxon>Pirellulaceae</taxon>
        <taxon>Stieleria</taxon>
    </lineage>
</organism>
<dbReference type="Pfam" id="PF04405">
    <property type="entry name" value="ScdA_N"/>
    <property type="match status" value="1"/>
</dbReference>
<dbReference type="SUPFAM" id="SSF140683">
    <property type="entry name" value="SP0561-like"/>
    <property type="match status" value="1"/>
</dbReference>
<gene>
    <name evidence="1" type="ORF">TBK1r_34340</name>
</gene>
<evidence type="ECO:0000313" key="2">
    <source>
        <dbReference type="Proteomes" id="UP000318081"/>
    </source>
</evidence>
<protein>
    <submittedName>
        <fullName evidence="1">Uncharacterized protein</fullName>
    </submittedName>
</protein>
<proteinExistence type="predicted"/>
<accession>A0ABX5XSV1</accession>
<keyword evidence="2" id="KW-1185">Reference proteome</keyword>